<reference evidence="3" key="1">
    <citation type="submission" date="2023-07" db="EMBL/GenBank/DDBJ databases">
        <title>Degradation of tert-butanol by M. austroafricanum TBA100.</title>
        <authorList>
            <person name="Helbich S."/>
            <person name="Vainshtein Y."/>
        </authorList>
    </citation>
    <scope>NUCLEOTIDE SEQUENCE</scope>
    <source>
        <strain evidence="3">TBA100</strain>
    </source>
</reference>
<dbReference type="Pfam" id="PF00069">
    <property type="entry name" value="Pkinase"/>
    <property type="match status" value="1"/>
</dbReference>
<dbReference type="InterPro" id="IPR000719">
    <property type="entry name" value="Prot_kinase_dom"/>
</dbReference>
<dbReference type="PROSITE" id="PS50011">
    <property type="entry name" value="PROTEIN_KINASE_DOM"/>
    <property type="match status" value="1"/>
</dbReference>
<dbReference type="SUPFAM" id="SSF56112">
    <property type="entry name" value="Protein kinase-like (PK-like)"/>
    <property type="match status" value="1"/>
</dbReference>
<evidence type="ECO:0000313" key="3">
    <source>
        <dbReference type="EMBL" id="MDN4521255.1"/>
    </source>
</evidence>
<evidence type="ECO:0000313" key="4">
    <source>
        <dbReference type="Proteomes" id="UP001172687"/>
    </source>
</evidence>
<dbReference type="InterPro" id="IPR011009">
    <property type="entry name" value="Kinase-like_dom_sf"/>
</dbReference>
<protein>
    <recommendedName>
        <fullName evidence="2">Protein kinase domain-containing protein</fullName>
    </recommendedName>
</protein>
<evidence type="ECO:0000259" key="2">
    <source>
        <dbReference type="PROSITE" id="PS50011"/>
    </source>
</evidence>
<keyword evidence="1" id="KW-1133">Transmembrane helix</keyword>
<proteinExistence type="predicted"/>
<keyword evidence="1" id="KW-0812">Transmembrane</keyword>
<dbReference type="EMBL" id="JAUHTC010000089">
    <property type="protein sequence ID" value="MDN4521255.1"/>
    <property type="molecule type" value="Genomic_DNA"/>
</dbReference>
<gene>
    <name evidence="3" type="ORF">QYF68_26035</name>
</gene>
<name>A0ABT8HL24_MYCAO</name>
<sequence length="412" mass="44389">MTGTNLWLPSGEPIHLAAALTGRTGEGVVYDIAGRPDLVAKVFHEDLPGLAAKLDKVAAMVQSPPLGAVQPDGFVVLTWPHQILMDRRRPVGYVMQRINTAKSVELHTMSNPSDRANPRPVDPQWTRNATWSHLINVAANLCLAVEVVHRVEAVIGDFQERNILVSDTTRVTLVDCDSMQFIDRSGRQFLCAVGRPEFTAPELVGVNLREQAREKPSDLFALAVHIHQLLLAGNHPFLRGEWTGPGDQPDALTLAMSGEWSGGPNSRLRTHPLAPPVLFLPPDIQQLFVRAFTAGASDPAARPTAGEWRGALSRISVTTCAQGAHQIPVGCPGCPWCGIDAERAARQRLTRTGPMPQQTVPSMSQALAPEQDTFLGLSSRTYLVALAAVVVVVVALAVFIVWALLSGAATLG</sequence>
<accession>A0ABT8HL24</accession>
<organism evidence="3 4">
    <name type="scientific">Mycolicibacterium austroafricanum</name>
    <name type="common">Mycobacterium austroafricanum</name>
    <dbReference type="NCBI Taxonomy" id="39687"/>
    <lineage>
        <taxon>Bacteria</taxon>
        <taxon>Bacillati</taxon>
        <taxon>Actinomycetota</taxon>
        <taxon>Actinomycetes</taxon>
        <taxon>Mycobacteriales</taxon>
        <taxon>Mycobacteriaceae</taxon>
        <taxon>Mycolicibacterium</taxon>
    </lineage>
</organism>
<dbReference type="Gene3D" id="1.10.510.10">
    <property type="entry name" value="Transferase(Phosphotransferase) domain 1"/>
    <property type="match status" value="1"/>
</dbReference>
<keyword evidence="4" id="KW-1185">Reference proteome</keyword>
<comment type="caution">
    <text evidence="3">The sequence shown here is derived from an EMBL/GenBank/DDBJ whole genome shotgun (WGS) entry which is preliminary data.</text>
</comment>
<evidence type="ECO:0000256" key="1">
    <source>
        <dbReference type="SAM" id="Phobius"/>
    </source>
</evidence>
<feature type="transmembrane region" description="Helical" evidence="1">
    <location>
        <begin position="382"/>
        <end position="405"/>
    </location>
</feature>
<dbReference type="Proteomes" id="UP001172687">
    <property type="component" value="Unassembled WGS sequence"/>
</dbReference>
<keyword evidence="1" id="KW-0472">Membrane</keyword>
<feature type="domain" description="Protein kinase" evidence="2">
    <location>
        <begin position="15"/>
        <end position="315"/>
    </location>
</feature>
<dbReference type="RefSeq" id="WP_208675571.1">
    <property type="nucleotide sequence ID" value="NZ_CP070380.1"/>
</dbReference>